<keyword evidence="5" id="KW-0833">Ubl conjugation pathway</keyword>
<accession>A0A816W420</accession>
<feature type="non-terminal residue" evidence="7">
    <location>
        <position position="1"/>
    </location>
</feature>
<organism evidence="7">
    <name type="scientific">Brassica napus</name>
    <name type="common">Rape</name>
    <dbReference type="NCBI Taxonomy" id="3708"/>
    <lineage>
        <taxon>Eukaryota</taxon>
        <taxon>Viridiplantae</taxon>
        <taxon>Streptophyta</taxon>
        <taxon>Embryophyta</taxon>
        <taxon>Tracheophyta</taxon>
        <taxon>Spermatophyta</taxon>
        <taxon>Magnoliopsida</taxon>
        <taxon>eudicotyledons</taxon>
        <taxon>Gunneridae</taxon>
        <taxon>Pentapetalae</taxon>
        <taxon>rosids</taxon>
        <taxon>malvids</taxon>
        <taxon>Brassicales</taxon>
        <taxon>Brassicaceae</taxon>
        <taxon>Brassiceae</taxon>
        <taxon>Brassica</taxon>
    </lineage>
</organism>
<dbReference type="EC" id="2.3.2.27" evidence="3"/>
<dbReference type="EMBL" id="HG994357">
    <property type="protein sequence ID" value="CAF2130244.1"/>
    <property type="molecule type" value="Genomic_DNA"/>
</dbReference>
<dbReference type="PANTHER" id="PTHR23315">
    <property type="entry name" value="U BOX DOMAIN-CONTAINING"/>
    <property type="match status" value="1"/>
</dbReference>
<evidence type="ECO:0000259" key="6">
    <source>
        <dbReference type="PROSITE" id="PS51698"/>
    </source>
</evidence>
<evidence type="ECO:0000256" key="4">
    <source>
        <dbReference type="ARBA" id="ARBA00022679"/>
    </source>
</evidence>
<reference evidence="7" key="1">
    <citation type="submission" date="2021-01" db="EMBL/GenBank/DDBJ databases">
        <authorList>
            <consortium name="Genoscope - CEA"/>
            <person name="William W."/>
        </authorList>
    </citation>
    <scope>NUCLEOTIDE SEQUENCE</scope>
</reference>
<dbReference type="Pfam" id="PF04564">
    <property type="entry name" value="U-box"/>
    <property type="match status" value="1"/>
</dbReference>
<feature type="domain" description="U-box" evidence="6">
    <location>
        <begin position="45"/>
        <end position="119"/>
    </location>
</feature>
<dbReference type="GO" id="GO:0061630">
    <property type="term" value="F:ubiquitin protein ligase activity"/>
    <property type="evidence" value="ECO:0007669"/>
    <property type="project" value="UniProtKB-EC"/>
</dbReference>
<proteinExistence type="predicted"/>
<dbReference type="Proteomes" id="UP001295469">
    <property type="component" value="Chromosome A03"/>
</dbReference>
<dbReference type="PANTHER" id="PTHR23315:SF63">
    <property type="entry name" value="U-BOX DOMAIN-CONTAINING PROTEIN 16"/>
    <property type="match status" value="1"/>
</dbReference>
<evidence type="ECO:0000256" key="2">
    <source>
        <dbReference type="ARBA" id="ARBA00004906"/>
    </source>
</evidence>
<comment type="pathway">
    <text evidence="2">Protein modification; protein ubiquitination.</text>
</comment>
<sequence length="162" mass="18064">IDERSRIAAASLIGLVHYENCVLYGPSTPSPHPDFRRHKSLSEANIPADFWCPITLELMRDPVVVFTGQTYDRESIDLWIKSGHTTCPKTGQVLKHTNLIPNSALKNLIVMWCRNQKIPFEIYGYGGVGSSTPCTEAVEFTRMMVSFLINKLSVAEPNALLG</sequence>
<gene>
    <name evidence="7" type="ORF">DARMORV10_A03P50970.1</name>
</gene>
<dbReference type="SMART" id="SM00504">
    <property type="entry name" value="Ubox"/>
    <property type="match status" value="1"/>
</dbReference>
<dbReference type="PROSITE" id="PS51698">
    <property type="entry name" value="U_BOX"/>
    <property type="match status" value="1"/>
</dbReference>
<evidence type="ECO:0000256" key="3">
    <source>
        <dbReference type="ARBA" id="ARBA00012483"/>
    </source>
</evidence>
<comment type="catalytic activity">
    <reaction evidence="1">
        <text>S-ubiquitinyl-[E2 ubiquitin-conjugating enzyme]-L-cysteine + [acceptor protein]-L-lysine = [E2 ubiquitin-conjugating enzyme]-L-cysteine + N(6)-ubiquitinyl-[acceptor protein]-L-lysine.</text>
        <dbReference type="EC" id="2.3.2.27"/>
    </reaction>
</comment>
<dbReference type="InterPro" id="IPR003613">
    <property type="entry name" value="Ubox_domain"/>
</dbReference>
<dbReference type="Gene3D" id="3.30.40.10">
    <property type="entry name" value="Zinc/RING finger domain, C3HC4 (zinc finger)"/>
    <property type="match status" value="1"/>
</dbReference>
<name>A0A816W420_BRANA</name>
<evidence type="ECO:0000256" key="1">
    <source>
        <dbReference type="ARBA" id="ARBA00000900"/>
    </source>
</evidence>
<dbReference type="SUPFAM" id="SSF57850">
    <property type="entry name" value="RING/U-box"/>
    <property type="match status" value="1"/>
</dbReference>
<dbReference type="GO" id="GO:0016567">
    <property type="term" value="P:protein ubiquitination"/>
    <property type="evidence" value="ECO:0007669"/>
    <property type="project" value="UniProtKB-UniPathway"/>
</dbReference>
<evidence type="ECO:0000313" key="7">
    <source>
        <dbReference type="EMBL" id="CAF2130244.1"/>
    </source>
</evidence>
<dbReference type="FunFam" id="3.30.40.10:FF:000442">
    <property type="entry name" value="RING-type E3 ubiquitin transferase"/>
    <property type="match status" value="1"/>
</dbReference>
<keyword evidence="4" id="KW-0808">Transferase</keyword>
<dbReference type="UniPathway" id="UPA00143"/>
<protein>
    <recommendedName>
        <fullName evidence="3">RING-type E3 ubiquitin transferase</fullName>
        <ecNumber evidence="3">2.3.2.27</ecNumber>
    </recommendedName>
</protein>
<dbReference type="InterPro" id="IPR013083">
    <property type="entry name" value="Znf_RING/FYVE/PHD"/>
</dbReference>
<dbReference type="AlphaFoldDB" id="A0A816W420"/>
<dbReference type="InterPro" id="IPR045210">
    <property type="entry name" value="RING-Ubox_PUB"/>
</dbReference>
<dbReference type="CDD" id="cd16664">
    <property type="entry name" value="RING-Ubox_PUB"/>
    <property type="match status" value="1"/>
</dbReference>
<evidence type="ECO:0000256" key="5">
    <source>
        <dbReference type="ARBA" id="ARBA00022786"/>
    </source>
</evidence>